<proteinExistence type="predicted"/>
<organism evidence="1 2">
    <name type="scientific">Clonostachys rosea f. rosea IK726</name>
    <dbReference type="NCBI Taxonomy" id="1349383"/>
    <lineage>
        <taxon>Eukaryota</taxon>
        <taxon>Fungi</taxon>
        <taxon>Dikarya</taxon>
        <taxon>Ascomycota</taxon>
        <taxon>Pezizomycotina</taxon>
        <taxon>Sordariomycetes</taxon>
        <taxon>Hypocreomycetidae</taxon>
        <taxon>Hypocreales</taxon>
        <taxon>Bionectriaceae</taxon>
        <taxon>Clonostachys</taxon>
    </lineage>
</organism>
<keyword evidence="2" id="KW-1185">Reference proteome</keyword>
<protein>
    <submittedName>
        <fullName evidence="1">Uncharacterized protein</fullName>
    </submittedName>
</protein>
<name>A0ACA9T8Y0_BIOOC</name>
<reference evidence="1" key="1">
    <citation type="submission" date="2020-04" db="EMBL/GenBank/DDBJ databases">
        <authorList>
            <person name="Broberg M."/>
        </authorList>
    </citation>
    <scope>NUCLEOTIDE SEQUENCE</scope>
</reference>
<dbReference type="EMBL" id="CADEHS020000001">
    <property type="protein sequence ID" value="CAG9937374.1"/>
    <property type="molecule type" value="Genomic_DNA"/>
</dbReference>
<dbReference type="Proteomes" id="UP000836387">
    <property type="component" value="Unassembled WGS sequence"/>
</dbReference>
<evidence type="ECO:0000313" key="2">
    <source>
        <dbReference type="Proteomes" id="UP000836387"/>
    </source>
</evidence>
<sequence length="141" mass="15311">MQAELQSRSTPPVLDIYSRDNAKAIVAYCLFSIAGNASVVWTYWILTLYNSNVDTLSYTSGILRSAESIGFACAYGIGSRDHVSLMTNLAVSFAVFVANVPFTCHVAWNGEALEQENNAAGEQDSLDGTWDTAHQHVNKAS</sequence>
<reference evidence="1" key="2">
    <citation type="submission" date="2021-10" db="EMBL/GenBank/DDBJ databases">
        <authorList>
            <person name="Piombo E."/>
        </authorList>
    </citation>
    <scope>NUCLEOTIDE SEQUENCE</scope>
</reference>
<gene>
    <name evidence="1" type="ORF">CRV2_00004560</name>
</gene>
<accession>A0ACA9T8Y0</accession>
<comment type="caution">
    <text evidence="1">The sequence shown here is derived from an EMBL/GenBank/DDBJ whole genome shotgun (WGS) entry which is preliminary data.</text>
</comment>
<evidence type="ECO:0000313" key="1">
    <source>
        <dbReference type="EMBL" id="CAG9937374.1"/>
    </source>
</evidence>